<keyword evidence="1" id="KW-0812">Transmembrane</keyword>
<dbReference type="AlphaFoldDB" id="A0A7W6NNB7"/>
<keyword evidence="1" id="KW-0472">Membrane</keyword>
<feature type="transmembrane region" description="Helical" evidence="1">
    <location>
        <begin position="80"/>
        <end position="102"/>
    </location>
</feature>
<keyword evidence="1" id="KW-1133">Transmembrane helix</keyword>
<evidence type="ECO:0000313" key="2">
    <source>
        <dbReference type="EMBL" id="MBB4081289.1"/>
    </source>
</evidence>
<evidence type="ECO:0000256" key="1">
    <source>
        <dbReference type="SAM" id="Phobius"/>
    </source>
</evidence>
<dbReference type="InterPro" id="IPR018750">
    <property type="entry name" value="DUF2306_membrane"/>
</dbReference>
<dbReference type="Pfam" id="PF10067">
    <property type="entry name" value="DUF2306"/>
    <property type="match status" value="1"/>
</dbReference>
<reference evidence="2 3" key="1">
    <citation type="submission" date="2020-08" db="EMBL/GenBank/DDBJ databases">
        <title>Genomic Encyclopedia of Type Strains, Phase IV (KMG-IV): sequencing the most valuable type-strain genomes for metagenomic binning, comparative biology and taxonomic classification.</title>
        <authorList>
            <person name="Goeker M."/>
        </authorList>
    </citation>
    <scope>NUCLEOTIDE SEQUENCE [LARGE SCALE GENOMIC DNA]</scope>
    <source>
        <strain evidence="2 3">DSM 23960</strain>
    </source>
</reference>
<dbReference type="EMBL" id="JACIDM010000001">
    <property type="protein sequence ID" value="MBB4081289.1"/>
    <property type="molecule type" value="Genomic_DNA"/>
</dbReference>
<organism evidence="2 3">
    <name type="scientific">Brevundimonas lenta</name>
    <dbReference type="NCBI Taxonomy" id="424796"/>
    <lineage>
        <taxon>Bacteria</taxon>
        <taxon>Pseudomonadati</taxon>
        <taxon>Pseudomonadota</taxon>
        <taxon>Alphaproteobacteria</taxon>
        <taxon>Caulobacterales</taxon>
        <taxon>Caulobacteraceae</taxon>
        <taxon>Brevundimonas</taxon>
    </lineage>
</organism>
<dbReference type="RefSeq" id="WP_183201790.1">
    <property type="nucleotide sequence ID" value="NZ_BAAAER010000002.1"/>
</dbReference>
<feature type="transmembrane region" description="Helical" evidence="1">
    <location>
        <begin position="108"/>
        <end position="128"/>
    </location>
</feature>
<evidence type="ECO:0000313" key="3">
    <source>
        <dbReference type="Proteomes" id="UP000529946"/>
    </source>
</evidence>
<feature type="transmembrane region" description="Helical" evidence="1">
    <location>
        <begin position="149"/>
        <end position="167"/>
    </location>
</feature>
<feature type="transmembrane region" description="Helical" evidence="1">
    <location>
        <begin position="173"/>
        <end position="193"/>
    </location>
</feature>
<proteinExistence type="predicted"/>
<accession>A0A7W6NNB7</accession>
<feature type="transmembrane region" description="Helical" evidence="1">
    <location>
        <begin position="49"/>
        <end position="68"/>
    </location>
</feature>
<sequence length="213" mass="23159">MKRAAAGVVFGLTALMCLGVALVSARYFFPNPVGAEGMAIHLAARPAVLIAHVAGGVTALAIGVFQLVTRRGPRRVWHRWAGRVYVLAVLIGSVAGLGLALTSTAGPMAHWGFGLLAVAWFSTTVMGWRKAVAGEFGQHRRWMIRSLSLTFAAVTLRIMLPLIPLTGMDFVEAYRWVAFLCWVPNLLVAELWIRLSGWPEAPTRALQTSPRSR</sequence>
<protein>
    <submittedName>
        <fullName evidence="2">Putative membrane protein</fullName>
    </submittedName>
</protein>
<gene>
    <name evidence="2" type="ORF">GGR12_000128</name>
</gene>
<name>A0A7W6NNB7_9CAUL</name>
<comment type="caution">
    <text evidence="2">The sequence shown here is derived from an EMBL/GenBank/DDBJ whole genome shotgun (WGS) entry which is preliminary data.</text>
</comment>
<keyword evidence="3" id="KW-1185">Reference proteome</keyword>
<dbReference type="Proteomes" id="UP000529946">
    <property type="component" value="Unassembled WGS sequence"/>
</dbReference>